<evidence type="ECO:0000256" key="1">
    <source>
        <dbReference type="SAM" id="Phobius"/>
    </source>
</evidence>
<dbReference type="NCBIfam" id="NF046119">
    <property type="entry name" value="memb_SCO4225"/>
    <property type="match status" value="1"/>
</dbReference>
<feature type="transmembrane region" description="Helical" evidence="1">
    <location>
        <begin position="80"/>
        <end position="99"/>
    </location>
</feature>
<accession>A0ABV4QZM7</accession>
<proteinExistence type="predicted"/>
<keyword evidence="3" id="KW-1185">Reference proteome</keyword>
<reference evidence="2 3" key="1">
    <citation type="submission" date="2023-11" db="EMBL/GenBank/DDBJ databases">
        <title>Actinomadura monticuli sp. nov., isolated from volcanic ash.</title>
        <authorList>
            <person name="Lee S.D."/>
            <person name="Yang H."/>
            <person name="Kim I.S."/>
        </authorList>
    </citation>
    <scope>NUCLEOTIDE SEQUENCE [LARGE SCALE GENOMIC DNA]</scope>
    <source>
        <strain evidence="2 3">DSM 45346</strain>
    </source>
</reference>
<keyword evidence="1" id="KW-1133">Transmembrane helix</keyword>
<keyword evidence="1" id="KW-0812">Transmembrane</keyword>
<feature type="transmembrane region" description="Helical" evidence="1">
    <location>
        <begin position="20"/>
        <end position="43"/>
    </location>
</feature>
<gene>
    <name evidence="2" type="ORF">SM436_20365</name>
</gene>
<organism evidence="2 3">
    <name type="scientific">Actinomadura chokoriensis</name>
    <dbReference type="NCBI Taxonomy" id="454156"/>
    <lineage>
        <taxon>Bacteria</taxon>
        <taxon>Bacillati</taxon>
        <taxon>Actinomycetota</taxon>
        <taxon>Actinomycetes</taxon>
        <taxon>Streptosporangiales</taxon>
        <taxon>Thermomonosporaceae</taxon>
        <taxon>Actinomadura</taxon>
    </lineage>
</organism>
<dbReference type="EMBL" id="JAXCEH010000013">
    <property type="protein sequence ID" value="MFA1556049.1"/>
    <property type="molecule type" value="Genomic_DNA"/>
</dbReference>
<evidence type="ECO:0000313" key="3">
    <source>
        <dbReference type="Proteomes" id="UP001569904"/>
    </source>
</evidence>
<evidence type="ECO:0000313" key="2">
    <source>
        <dbReference type="EMBL" id="MFA1556049.1"/>
    </source>
</evidence>
<dbReference type="Proteomes" id="UP001569904">
    <property type="component" value="Unassembled WGS sequence"/>
</dbReference>
<name>A0ABV4QZM7_9ACTN</name>
<dbReference type="RefSeq" id="WP_371942758.1">
    <property type="nucleotide sequence ID" value="NZ_JAXCEH010000013.1"/>
</dbReference>
<comment type="caution">
    <text evidence="2">The sequence shown here is derived from an EMBL/GenBank/DDBJ whole genome shotgun (WGS) entry which is preliminary data.</text>
</comment>
<keyword evidence="1" id="KW-0472">Membrane</keyword>
<dbReference type="Pfam" id="PF25637">
    <property type="entry name" value="DUF7942"/>
    <property type="match status" value="1"/>
</dbReference>
<protein>
    <submittedName>
        <fullName evidence="2">Uncharacterized protein</fullName>
    </submittedName>
</protein>
<feature type="transmembrane region" description="Helical" evidence="1">
    <location>
        <begin position="49"/>
        <end position="68"/>
    </location>
</feature>
<sequence>MSPHFLSFAERSPADRVRLVLAAVYAAIVVVTSAVVLAVILFADDPGFIGIWIIFVTSPLSALGLIAIEPLGTLPEPFDTILFFTVTTGAGLVQAWLLWPSAKGISAGAGRGTGRRRWWRRRRAR</sequence>
<dbReference type="InterPro" id="IPR057702">
    <property type="entry name" value="DUF7942"/>
</dbReference>